<evidence type="ECO:0000313" key="10">
    <source>
        <dbReference type="Proteomes" id="UP000747542"/>
    </source>
</evidence>
<keyword evidence="2" id="KW-1003">Cell membrane</keyword>
<dbReference type="PANTHER" id="PTHR42643:SF24">
    <property type="entry name" value="IONOTROPIC RECEPTOR 60A"/>
    <property type="match status" value="1"/>
</dbReference>
<evidence type="ECO:0000256" key="2">
    <source>
        <dbReference type="ARBA" id="ARBA00022475"/>
    </source>
</evidence>
<dbReference type="EMBL" id="JAHLQT010039184">
    <property type="protein sequence ID" value="KAG7156388.1"/>
    <property type="molecule type" value="Genomic_DNA"/>
</dbReference>
<dbReference type="GO" id="GO:0005886">
    <property type="term" value="C:plasma membrane"/>
    <property type="evidence" value="ECO:0007669"/>
    <property type="project" value="UniProtKB-SubCell"/>
</dbReference>
<reference evidence="9" key="1">
    <citation type="journal article" date="2021" name="Sci. Adv.">
        <title>The American lobster genome reveals insights on longevity, neural, and immune adaptations.</title>
        <authorList>
            <person name="Polinski J.M."/>
            <person name="Zimin A.V."/>
            <person name="Clark K.F."/>
            <person name="Kohn A.B."/>
            <person name="Sadowski N."/>
            <person name="Timp W."/>
            <person name="Ptitsyn A."/>
            <person name="Khanna P."/>
            <person name="Romanova D.Y."/>
            <person name="Williams P."/>
            <person name="Greenwood S.J."/>
            <person name="Moroz L.L."/>
            <person name="Walt D.R."/>
            <person name="Bodnar A.G."/>
        </authorList>
    </citation>
    <scope>NUCLEOTIDE SEQUENCE</scope>
    <source>
        <strain evidence="9">GMGI-L3</strain>
    </source>
</reference>
<keyword evidence="10" id="KW-1185">Reference proteome</keyword>
<name>A0A8J5JL40_HOMAM</name>
<evidence type="ECO:0000256" key="3">
    <source>
        <dbReference type="ARBA" id="ARBA00022692"/>
    </source>
</evidence>
<evidence type="ECO:0000256" key="8">
    <source>
        <dbReference type="SAM" id="MobiDB-lite"/>
    </source>
</evidence>
<organism evidence="9 10">
    <name type="scientific">Homarus americanus</name>
    <name type="common">American lobster</name>
    <dbReference type="NCBI Taxonomy" id="6706"/>
    <lineage>
        <taxon>Eukaryota</taxon>
        <taxon>Metazoa</taxon>
        <taxon>Ecdysozoa</taxon>
        <taxon>Arthropoda</taxon>
        <taxon>Crustacea</taxon>
        <taxon>Multicrustacea</taxon>
        <taxon>Malacostraca</taxon>
        <taxon>Eumalacostraca</taxon>
        <taxon>Eucarida</taxon>
        <taxon>Decapoda</taxon>
        <taxon>Pleocyemata</taxon>
        <taxon>Astacidea</taxon>
        <taxon>Nephropoidea</taxon>
        <taxon>Nephropidae</taxon>
        <taxon>Homarus</taxon>
    </lineage>
</organism>
<proteinExistence type="predicted"/>
<dbReference type="InterPro" id="IPR052192">
    <property type="entry name" value="Insect_Ionotropic_Sensory_Rcpt"/>
</dbReference>
<comment type="subcellular location">
    <subcellularLocation>
        <location evidence="1">Cell membrane</location>
        <topology evidence="1">Multi-pass membrane protein</topology>
    </subcellularLocation>
</comment>
<gene>
    <name evidence="9" type="primary">Gria4-L1</name>
    <name evidence="9" type="ORF">Hamer_G006133</name>
</gene>
<dbReference type="SUPFAM" id="SSF53850">
    <property type="entry name" value="Periplasmic binding protein-like II"/>
    <property type="match status" value="1"/>
</dbReference>
<keyword evidence="6 9" id="KW-0675">Receptor</keyword>
<evidence type="ECO:0000256" key="1">
    <source>
        <dbReference type="ARBA" id="ARBA00004651"/>
    </source>
</evidence>
<keyword evidence="4" id="KW-1133">Transmembrane helix</keyword>
<feature type="non-terminal residue" evidence="9">
    <location>
        <position position="241"/>
    </location>
</feature>
<feature type="region of interest" description="Disordered" evidence="8">
    <location>
        <begin position="193"/>
        <end position="241"/>
    </location>
</feature>
<keyword evidence="7" id="KW-0325">Glycoprotein</keyword>
<dbReference type="AlphaFoldDB" id="A0A8J5JL40"/>
<evidence type="ECO:0000256" key="6">
    <source>
        <dbReference type="ARBA" id="ARBA00023170"/>
    </source>
</evidence>
<comment type="caution">
    <text evidence="9">The sequence shown here is derived from an EMBL/GenBank/DDBJ whole genome shotgun (WGS) entry which is preliminary data.</text>
</comment>
<evidence type="ECO:0000256" key="7">
    <source>
        <dbReference type="ARBA" id="ARBA00023180"/>
    </source>
</evidence>
<accession>A0A8J5JL40</accession>
<sequence>MSSYSGILTAMLTLPRVTIPIDSLADLVAQSDLPWRLEQGSMIHKFLLESGDPVRQKAVRGTSGTFPDCWSARQAIASGEFAAICDETTMKKAMSWDFSTSGKCHLYIGREKVFTSSMFAMAFRTNSSLLPKANTIIYKVKEAGLLAKWLRSEITNTSQCLRPPSSDRRDGITALNLDALLGPLFVLSGGPPSSHQNACTASPPPHHKYHVATPTRVPQTPYQPDYHHRYAHTPTKNSNYH</sequence>
<protein>
    <submittedName>
        <fullName evidence="9">Glutamate receptor 4-like 1</fullName>
    </submittedName>
</protein>
<evidence type="ECO:0000256" key="4">
    <source>
        <dbReference type="ARBA" id="ARBA00022989"/>
    </source>
</evidence>
<dbReference type="Gene3D" id="3.40.190.10">
    <property type="entry name" value="Periplasmic binding protein-like II"/>
    <property type="match status" value="1"/>
</dbReference>
<evidence type="ECO:0000256" key="5">
    <source>
        <dbReference type="ARBA" id="ARBA00023136"/>
    </source>
</evidence>
<keyword evidence="3" id="KW-0812">Transmembrane</keyword>
<dbReference type="PANTHER" id="PTHR42643">
    <property type="entry name" value="IONOTROPIC RECEPTOR 20A-RELATED"/>
    <property type="match status" value="1"/>
</dbReference>
<dbReference type="Proteomes" id="UP000747542">
    <property type="component" value="Unassembled WGS sequence"/>
</dbReference>
<evidence type="ECO:0000313" key="9">
    <source>
        <dbReference type="EMBL" id="KAG7156388.1"/>
    </source>
</evidence>
<keyword evidence="5" id="KW-0472">Membrane</keyword>